<dbReference type="InterPro" id="IPR028081">
    <property type="entry name" value="Leu-bd"/>
</dbReference>
<dbReference type="CDD" id="cd06343">
    <property type="entry name" value="PBP1_ABC_ligand_binding-like"/>
    <property type="match status" value="1"/>
</dbReference>
<dbReference type="EMBL" id="LLYA01000182">
    <property type="protein sequence ID" value="KRR19796.1"/>
    <property type="molecule type" value="Genomic_DNA"/>
</dbReference>
<feature type="domain" description="Leucine-binding protein" evidence="3">
    <location>
        <begin position="38"/>
        <end position="387"/>
    </location>
</feature>
<reference evidence="4 5" key="1">
    <citation type="submission" date="2014-03" db="EMBL/GenBank/DDBJ databases">
        <title>Bradyrhizobium valentinum sp. nov., isolated from effective nodules of Lupinus mariae-josephae, a lupine endemic of basic-lime soils in Eastern Spain.</title>
        <authorList>
            <person name="Duran D."/>
            <person name="Rey L."/>
            <person name="Navarro A."/>
            <person name="Busquets A."/>
            <person name="Imperial J."/>
            <person name="Ruiz-Argueso T."/>
        </authorList>
    </citation>
    <scope>NUCLEOTIDE SEQUENCE [LARGE SCALE GENOMIC DNA]</scope>
    <source>
        <strain evidence="4 5">Ro19</strain>
    </source>
</reference>
<evidence type="ECO:0000313" key="4">
    <source>
        <dbReference type="EMBL" id="KRR19796.1"/>
    </source>
</evidence>
<dbReference type="Pfam" id="PF13458">
    <property type="entry name" value="Peripla_BP_6"/>
    <property type="match status" value="1"/>
</dbReference>
<keyword evidence="2" id="KW-0732">Signal</keyword>
<dbReference type="RefSeq" id="WP_057846570.1">
    <property type="nucleotide sequence ID" value="NZ_LLYA01000182.1"/>
</dbReference>
<sequence>MQTRVRTLIALVLALVLALTSLSAITERVREPGVTDTEIRIGNVMPYSGSLQVFGAIGKAEAAYFEMINERGGINGRKVRFISYDDKSDPSTALDLTRSLIEKDDVLLMFGSFGTPGNFAVRTYLNERQVPQLFVASGDDHLSDPSLFPWTMGWQPSIREEGRIYANYIQAFYPGKRIVALWQNDHFGRELFKGLEDGLGDVARMIRVDIAYDIADEHLDTHVSILKRSGAEIFVFAGAPANAAKVVRVAADLNWHPVFILNHMASSIATAQPADNALSAITAAFLKDANDPAWKDEQASKDWQAFVEKYSRAGGKDDNAAVFGYAAAETLAQVLKQCGNDLSRENVMKQAAALQDYQGSMLLPGIKISTGPGNFRPIKHLRLIQFDGRTWQPIGDVLETAFSNAQK</sequence>
<comment type="similarity">
    <text evidence="1">Belongs to the leucine-binding protein family.</text>
</comment>
<gene>
    <name evidence="4" type="ORF">CQ13_33080</name>
</gene>
<dbReference type="Gene3D" id="3.40.50.2300">
    <property type="match status" value="2"/>
</dbReference>
<accession>A0A0R3MHN8</accession>
<dbReference type="PANTHER" id="PTHR47235">
    <property type="entry name" value="BLR6548 PROTEIN"/>
    <property type="match status" value="1"/>
</dbReference>
<evidence type="ECO:0000259" key="3">
    <source>
        <dbReference type="Pfam" id="PF13458"/>
    </source>
</evidence>
<organism evidence="4 5">
    <name type="scientific">Bradyrhizobium retamae</name>
    <dbReference type="NCBI Taxonomy" id="1300035"/>
    <lineage>
        <taxon>Bacteria</taxon>
        <taxon>Pseudomonadati</taxon>
        <taxon>Pseudomonadota</taxon>
        <taxon>Alphaproteobacteria</taxon>
        <taxon>Hyphomicrobiales</taxon>
        <taxon>Nitrobacteraceae</taxon>
        <taxon>Bradyrhizobium</taxon>
    </lineage>
</organism>
<name>A0A0R3MHN8_9BRAD</name>
<evidence type="ECO:0000256" key="1">
    <source>
        <dbReference type="ARBA" id="ARBA00010062"/>
    </source>
</evidence>
<protein>
    <submittedName>
        <fullName evidence="4">Branched-chain amino acid ABC transporter substrate-binding protein</fullName>
    </submittedName>
</protein>
<dbReference type="SUPFAM" id="SSF53822">
    <property type="entry name" value="Periplasmic binding protein-like I"/>
    <property type="match status" value="1"/>
</dbReference>
<dbReference type="OrthoDB" id="9770729at2"/>
<keyword evidence="5" id="KW-1185">Reference proteome</keyword>
<dbReference type="Proteomes" id="UP000052023">
    <property type="component" value="Unassembled WGS sequence"/>
</dbReference>
<evidence type="ECO:0000256" key="2">
    <source>
        <dbReference type="ARBA" id="ARBA00022729"/>
    </source>
</evidence>
<comment type="caution">
    <text evidence="4">The sequence shown here is derived from an EMBL/GenBank/DDBJ whole genome shotgun (WGS) entry which is preliminary data.</text>
</comment>
<dbReference type="PANTHER" id="PTHR47235:SF1">
    <property type="entry name" value="BLR6548 PROTEIN"/>
    <property type="match status" value="1"/>
</dbReference>
<dbReference type="InterPro" id="IPR028082">
    <property type="entry name" value="Peripla_BP_I"/>
</dbReference>
<evidence type="ECO:0000313" key="5">
    <source>
        <dbReference type="Proteomes" id="UP000052023"/>
    </source>
</evidence>
<proteinExistence type="inferred from homology"/>
<dbReference type="AlphaFoldDB" id="A0A0R3MHN8"/>